<keyword evidence="3 6" id="KW-0717">Septation</keyword>
<dbReference type="InterPro" id="IPR013033">
    <property type="entry name" value="MinC"/>
</dbReference>
<evidence type="ECO:0000313" key="10">
    <source>
        <dbReference type="Proteomes" id="UP000637720"/>
    </source>
</evidence>
<evidence type="ECO:0000259" key="8">
    <source>
        <dbReference type="Pfam" id="PF22642"/>
    </source>
</evidence>
<dbReference type="Gene3D" id="2.160.20.70">
    <property type="match status" value="1"/>
</dbReference>
<comment type="function">
    <text evidence="6">Cell division inhibitor that blocks the formation of polar Z ring septums. Rapidly oscillates between the poles of the cell to destabilize FtsZ filaments that have formed before they mature into polar Z rings. Prevents FtsZ polymerization.</text>
</comment>
<dbReference type="RefSeq" id="WP_054670156.1">
    <property type="nucleotide sequence ID" value="NZ_BMOF01000038.1"/>
</dbReference>
<dbReference type="PANTHER" id="PTHR34108">
    <property type="entry name" value="SEPTUM SITE-DETERMINING PROTEIN MINC"/>
    <property type="match status" value="1"/>
</dbReference>
<feature type="domain" description="Septum formation inhibitor MinC C-terminal" evidence="7">
    <location>
        <begin position="107"/>
        <end position="206"/>
    </location>
</feature>
<evidence type="ECO:0000256" key="3">
    <source>
        <dbReference type="ARBA" id="ARBA00023210"/>
    </source>
</evidence>
<dbReference type="Pfam" id="PF22642">
    <property type="entry name" value="MinC_N_1"/>
    <property type="match status" value="1"/>
</dbReference>
<protein>
    <recommendedName>
        <fullName evidence="6">Probable septum site-determining protein MinC</fullName>
    </recommendedName>
</protein>
<proteinExistence type="inferred from homology"/>
<accession>A0A8J3BA13</accession>
<name>A0A8J3BA13_9BACI</name>
<organism evidence="9 10">
    <name type="scientific">Calditerricola satsumensis</name>
    <dbReference type="NCBI Taxonomy" id="373054"/>
    <lineage>
        <taxon>Bacteria</taxon>
        <taxon>Bacillati</taxon>
        <taxon>Bacillota</taxon>
        <taxon>Bacilli</taxon>
        <taxon>Bacillales</taxon>
        <taxon>Bacillaceae</taxon>
        <taxon>Calditerricola</taxon>
    </lineage>
</organism>
<dbReference type="InterPro" id="IPR036145">
    <property type="entry name" value="MinC_C_sf"/>
</dbReference>
<evidence type="ECO:0000259" key="7">
    <source>
        <dbReference type="Pfam" id="PF03775"/>
    </source>
</evidence>
<dbReference type="InterPro" id="IPR016098">
    <property type="entry name" value="CAP/MinC_C"/>
</dbReference>
<evidence type="ECO:0000256" key="5">
    <source>
        <dbReference type="ARBA" id="ARBA00046874"/>
    </source>
</evidence>
<keyword evidence="4 6" id="KW-0131">Cell cycle</keyword>
<evidence type="ECO:0000313" key="9">
    <source>
        <dbReference type="EMBL" id="GGK03914.1"/>
    </source>
</evidence>
<gene>
    <name evidence="6 9" type="primary">minC</name>
    <name evidence="9" type="ORF">GCM10007043_17500</name>
</gene>
<dbReference type="AlphaFoldDB" id="A0A8J3BA13"/>
<dbReference type="Gene3D" id="3.30.160.540">
    <property type="match status" value="1"/>
</dbReference>
<evidence type="ECO:0000256" key="4">
    <source>
        <dbReference type="ARBA" id="ARBA00023306"/>
    </source>
</evidence>
<comment type="caution">
    <text evidence="9">The sequence shown here is derived from an EMBL/GenBank/DDBJ whole genome shotgun (WGS) entry which is preliminary data.</text>
</comment>
<dbReference type="InterPro" id="IPR005526">
    <property type="entry name" value="Septum_form_inhib_MinC_C"/>
</dbReference>
<evidence type="ECO:0000256" key="2">
    <source>
        <dbReference type="ARBA" id="ARBA00022618"/>
    </source>
</evidence>
<evidence type="ECO:0000256" key="1">
    <source>
        <dbReference type="ARBA" id="ARBA00006291"/>
    </source>
</evidence>
<dbReference type="HAMAP" id="MF_00267">
    <property type="entry name" value="MinC"/>
    <property type="match status" value="1"/>
</dbReference>
<comment type="subunit">
    <text evidence="5 6">Interacts with MinD and FtsZ.</text>
</comment>
<reference evidence="9" key="1">
    <citation type="journal article" date="2014" name="Int. J. Syst. Evol. Microbiol.">
        <title>Complete genome sequence of Corynebacterium casei LMG S-19264T (=DSM 44701T), isolated from a smear-ripened cheese.</title>
        <authorList>
            <consortium name="US DOE Joint Genome Institute (JGI-PGF)"/>
            <person name="Walter F."/>
            <person name="Albersmeier A."/>
            <person name="Kalinowski J."/>
            <person name="Ruckert C."/>
        </authorList>
    </citation>
    <scope>NUCLEOTIDE SEQUENCE</scope>
    <source>
        <strain evidence="9">JCM 14719</strain>
    </source>
</reference>
<dbReference type="Pfam" id="PF03775">
    <property type="entry name" value="MinC_C"/>
    <property type="match status" value="1"/>
</dbReference>
<dbReference type="SUPFAM" id="SSF63848">
    <property type="entry name" value="Cell-division inhibitor MinC, C-terminal domain"/>
    <property type="match status" value="1"/>
</dbReference>
<dbReference type="GO" id="GO:0000917">
    <property type="term" value="P:division septum assembly"/>
    <property type="evidence" value="ECO:0007669"/>
    <property type="project" value="UniProtKB-KW"/>
</dbReference>
<comment type="similarity">
    <text evidence="1 6">Belongs to the MinC family.</text>
</comment>
<dbReference type="InterPro" id="IPR055219">
    <property type="entry name" value="MinC_N_1"/>
</dbReference>
<keyword evidence="10" id="KW-1185">Reference proteome</keyword>
<sequence>METTKHRVTIKGTKDGLHFYLDDDCSFDEVVDELRDKIVGTPNQQLLRGPAVDVTVYVGYRHLHPEQIDRLRNVIHLQDNFRLKGIHSEVVTREEAERMARRQALRVVTRSVRSGQVLVHDGDLLLLGDVNPGGSVVCTGNIFILGRLYGMAHAGSAGNRQAIITAAVFQPTQLRIADCISRAPDGWTEAGEGMEFAYLDEENRILVDNIRRLHDVRPHFQPWWSDTVER</sequence>
<feature type="domain" description="Septum site-determining protein MinC N-terminal" evidence="8">
    <location>
        <begin position="8"/>
        <end position="86"/>
    </location>
</feature>
<dbReference type="Proteomes" id="UP000637720">
    <property type="component" value="Unassembled WGS sequence"/>
</dbReference>
<keyword evidence="2 6" id="KW-0132">Cell division</keyword>
<dbReference type="GO" id="GO:1901891">
    <property type="term" value="P:regulation of cell septum assembly"/>
    <property type="evidence" value="ECO:0007669"/>
    <property type="project" value="InterPro"/>
</dbReference>
<evidence type="ECO:0000256" key="6">
    <source>
        <dbReference type="HAMAP-Rule" id="MF_00267"/>
    </source>
</evidence>
<dbReference type="EMBL" id="BMOF01000038">
    <property type="protein sequence ID" value="GGK03914.1"/>
    <property type="molecule type" value="Genomic_DNA"/>
</dbReference>
<dbReference type="GO" id="GO:0000902">
    <property type="term" value="P:cell morphogenesis"/>
    <property type="evidence" value="ECO:0007669"/>
    <property type="project" value="InterPro"/>
</dbReference>
<reference evidence="9" key="2">
    <citation type="submission" date="2020-09" db="EMBL/GenBank/DDBJ databases">
        <authorList>
            <person name="Sun Q."/>
            <person name="Ohkuma M."/>
        </authorList>
    </citation>
    <scope>NUCLEOTIDE SEQUENCE</scope>
    <source>
        <strain evidence="9">JCM 14719</strain>
    </source>
</reference>
<dbReference type="PANTHER" id="PTHR34108:SF1">
    <property type="entry name" value="SEPTUM SITE-DETERMINING PROTEIN MINC"/>
    <property type="match status" value="1"/>
</dbReference>